<protein>
    <recommendedName>
        <fullName evidence="8">Glucose-6-phosphate isomerase</fullName>
        <shortName evidence="8">GPI</shortName>
        <ecNumber evidence="8">5.3.1.9</ecNumber>
    </recommendedName>
    <alternativeName>
        <fullName evidence="8">Phosphoglucose isomerase</fullName>
        <shortName evidence="8">PGI</shortName>
    </alternativeName>
    <alternativeName>
        <fullName evidence="8">Phosphohexose isomerase</fullName>
        <shortName evidence="8">PHI</shortName>
    </alternativeName>
</protein>
<dbReference type="GO" id="GO:0005829">
    <property type="term" value="C:cytosol"/>
    <property type="evidence" value="ECO:0007669"/>
    <property type="project" value="TreeGrafter"/>
</dbReference>
<name>A0AAU9D677_9FUSO</name>
<dbReference type="PRINTS" id="PR00662">
    <property type="entry name" value="G6PISOMERASE"/>
</dbReference>
<dbReference type="SUPFAM" id="SSF53697">
    <property type="entry name" value="SIS domain"/>
    <property type="match status" value="1"/>
</dbReference>
<dbReference type="GO" id="GO:0048029">
    <property type="term" value="F:monosaccharide binding"/>
    <property type="evidence" value="ECO:0007669"/>
    <property type="project" value="TreeGrafter"/>
</dbReference>
<accession>A0AAU9D677</accession>
<dbReference type="AlphaFoldDB" id="A0AAU9D677"/>
<evidence type="ECO:0000256" key="3">
    <source>
        <dbReference type="ARBA" id="ARBA00022432"/>
    </source>
</evidence>
<comment type="caution">
    <text evidence="8">Lacks conserved residue(s) required for the propagation of feature annotation.</text>
</comment>
<sequence>MKKISLDYSNALEFVRENEIEFMGSQVNAAEELLNSKKGPGSDFLGWVDLPKTYNKEEFDRIKKAAEKIKSNSDVLLVIGIGGSYLGARAAIEALTDSFYNNMKKEDRKTPEIYFVGNNISSTYIKHLYNLIKNKDFAINIISKSGTTTEPAIAFRIFKELLEEKYGKENAKDRIFATTDAKKGALKELATAEGYETFVVPDDVGGRFSVLTAVGLLPIAAAGIDIEQLMAGAADAMEDYKAPFKENDCYKYAALRNILHRKGKLIEIMVDYEPSLHYIAEWWKQLNGESEGKDGKGIFPAAVDFTTDLHSMGQYIQDGNRILFETVLNIGKPVEELTIKETKDNLDGLNYLAGKSIDYVNKKAFQGTMLAHVDGGVPNLVINIPEINEYNLGYLFYFFEKACAISGYLLGVNPFDQPGVEAYKKNMFALLGKPGYEEEKEKLEKRL</sequence>
<keyword evidence="11" id="KW-1185">Reference proteome</keyword>
<dbReference type="GO" id="GO:0004347">
    <property type="term" value="F:glucose-6-phosphate isomerase activity"/>
    <property type="evidence" value="ECO:0007669"/>
    <property type="project" value="UniProtKB-UniRule"/>
</dbReference>
<evidence type="ECO:0000256" key="1">
    <source>
        <dbReference type="ARBA" id="ARBA00004926"/>
    </source>
</evidence>
<feature type="active site" evidence="8">
    <location>
        <position position="424"/>
    </location>
</feature>
<reference evidence="10 11" key="1">
    <citation type="submission" date="2022-11" db="EMBL/GenBank/DDBJ databases">
        <title>Haliovirga abyssi gen. nov., sp. nov., a mesophilic fermentative bacterium isolated from the Iheya North hydrothermal field and the proposal of Haliovirgaceae fam. nov.</title>
        <authorList>
            <person name="Miyazaki U."/>
            <person name="Tame A."/>
            <person name="Miyazaki J."/>
            <person name="Takai K."/>
            <person name="Sawayama S."/>
            <person name="Kitajima M."/>
            <person name="Okamoto A."/>
            <person name="Nakagawa S."/>
        </authorList>
    </citation>
    <scope>NUCLEOTIDE SEQUENCE [LARGE SCALE GENOMIC DNA]</scope>
    <source>
        <strain evidence="10 11">IC12</strain>
    </source>
</reference>
<feature type="active site" description="Proton donor" evidence="8">
    <location>
        <position position="289"/>
    </location>
</feature>
<dbReference type="NCBIfam" id="NF010697">
    <property type="entry name" value="PRK14097.1"/>
    <property type="match status" value="1"/>
</dbReference>
<comment type="pathway">
    <text evidence="1 8 9">Carbohydrate degradation; glycolysis; D-glyceraldehyde 3-phosphate and glycerone phosphate from D-glucose: step 2/4.</text>
</comment>
<keyword evidence="5 8" id="KW-0324">Glycolysis</keyword>
<comment type="subcellular location">
    <subcellularLocation>
        <location evidence="8">Cytoplasm</location>
    </subcellularLocation>
</comment>
<dbReference type="PROSITE" id="PS51463">
    <property type="entry name" value="P_GLUCOSE_ISOMERASE_3"/>
    <property type="match status" value="1"/>
</dbReference>
<dbReference type="PROSITE" id="PS00765">
    <property type="entry name" value="P_GLUCOSE_ISOMERASE_1"/>
    <property type="match status" value="1"/>
</dbReference>
<dbReference type="RefSeq" id="WP_307904374.1">
    <property type="nucleotide sequence ID" value="NZ_AP027059.1"/>
</dbReference>
<dbReference type="FunFam" id="3.40.50.10490:FF:000016">
    <property type="entry name" value="Glucose-6-phosphate isomerase"/>
    <property type="match status" value="1"/>
</dbReference>
<evidence type="ECO:0000313" key="11">
    <source>
        <dbReference type="Proteomes" id="UP001321582"/>
    </source>
</evidence>
<proteinExistence type="inferred from homology"/>
<dbReference type="InterPro" id="IPR035476">
    <property type="entry name" value="SIS_PGI_1"/>
</dbReference>
<dbReference type="EC" id="5.3.1.9" evidence="8"/>
<dbReference type="PROSITE" id="PS00174">
    <property type="entry name" value="P_GLUCOSE_ISOMERASE_2"/>
    <property type="match status" value="1"/>
</dbReference>
<dbReference type="PANTHER" id="PTHR11469">
    <property type="entry name" value="GLUCOSE-6-PHOSPHATE ISOMERASE"/>
    <property type="match status" value="1"/>
</dbReference>
<organism evidence="10 11">
    <name type="scientific">Haliovirga abyssi</name>
    <dbReference type="NCBI Taxonomy" id="2996794"/>
    <lineage>
        <taxon>Bacteria</taxon>
        <taxon>Fusobacteriati</taxon>
        <taxon>Fusobacteriota</taxon>
        <taxon>Fusobacteriia</taxon>
        <taxon>Fusobacteriales</taxon>
        <taxon>Haliovirgaceae</taxon>
        <taxon>Haliovirga</taxon>
    </lineage>
</organism>
<dbReference type="CDD" id="cd05015">
    <property type="entry name" value="SIS_PGI_1"/>
    <property type="match status" value="1"/>
</dbReference>
<evidence type="ECO:0000256" key="6">
    <source>
        <dbReference type="ARBA" id="ARBA00023235"/>
    </source>
</evidence>
<dbReference type="GO" id="GO:0006096">
    <property type="term" value="P:glycolytic process"/>
    <property type="evidence" value="ECO:0007669"/>
    <property type="project" value="UniProtKB-UniRule"/>
</dbReference>
<dbReference type="CDD" id="cd05016">
    <property type="entry name" value="SIS_PGI_2"/>
    <property type="match status" value="1"/>
</dbReference>
<dbReference type="FunFam" id="3.40.50.10490:FF:000015">
    <property type="entry name" value="Glucose-6-phosphate isomerase"/>
    <property type="match status" value="1"/>
</dbReference>
<gene>
    <name evidence="8 10" type="primary">pgi</name>
    <name evidence="10" type="ORF">HLVA_20530</name>
</gene>
<dbReference type="Pfam" id="PF00342">
    <property type="entry name" value="PGI"/>
    <property type="match status" value="1"/>
</dbReference>
<dbReference type="GO" id="GO:0051156">
    <property type="term" value="P:glucose 6-phosphate metabolic process"/>
    <property type="evidence" value="ECO:0007669"/>
    <property type="project" value="TreeGrafter"/>
</dbReference>
<comment type="pathway">
    <text evidence="8">Carbohydrate biosynthesis; gluconeogenesis.</text>
</comment>
<comment type="similarity">
    <text evidence="2 8 9">Belongs to the GPI family.</text>
</comment>
<dbReference type="InterPro" id="IPR035482">
    <property type="entry name" value="SIS_PGI_2"/>
</dbReference>
<comment type="function">
    <text evidence="8">Catalyzes the reversible isomerization of glucose-6-phosphate to fructose-6-phosphate.</text>
</comment>
<evidence type="ECO:0000256" key="7">
    <source>
        <dbReference type="ARBA" id="ARBA00029321"/>
    </source>
</evidence>
<dbReference type="PANTHER" id="PTHR11469:SF1">
    <property type="entry name" value="GLUCOSE-6-PHOSPHATE ISOMERASE"/>
    <property type="match status" value="1"/>
</dbReference>
<keyword evidence="3 8" id="KW-0312">Gluconeogenesis</keyword>
<evidence type="ECO:0000256" key="5">
    <source>
        <dbReference type="ARBA" id="ARBA00023152"/>
    </source>
</evidence>
<keyword evidence="6 8" id="KW-0413">Isomerase</keyword>
<evidence type="ECO:0000256" key="4">
    <source>
        <dbReference type="ARBA" id="ARBA00022490"/>
    </source>
</evidence>
<keyword evidence="4 8" id="KW-0963">Cytoplasm</keyword>
<dbReference type="KEGG" id="haby:HLVA_20530"/>
<evidence type="ECO:0000313" key="10">
    <source>
        <dbReference type="EMBL" id="BDU51484.1"/>
    </source>
</evidence>
<dbReference type="GO" id="GO:0006094">
    <property type="term" value="P:gluconeogenesis"/>
    <property type="evidence" value="ECO:0007669"/>
    <property type="project" value="UniProtKB-UniRule"/>
</dbReference>
<dbReference type="Gene3D" id="3.40.50.10490">
    <property type="entry name" value="Glucose-6-phosphate isomerase like protein, domain 1"/>
    <property type="match status" value="2"/>
</dbReference>
<evidence type="ECO:0000256" key="8">
    <source>
        <dbReference type="HAMAP-Rule" id="MF_00473"/>
    </source>
</evidence>
<evidence type="ECO:0000256" key="9">
    <source>
        <dbReference type="RuleBase" id="RU000612"/>
    </source>
</evidence>
<comment type="catalytic activity">
    <reaction evidence="7 8 9">
        <text>alpha-D-glucose 6-phosphate = beta-D-fructose 6-phosphate</text>
        <dbReference type="Rhea" id="RHEA:11816"/>
        <dbReference type="ChEBI" id="CHEBI:57634"/>
        <dbReference type="ChEBI" id="CHEBI:58225"/>
        <dbReference type="EC" id="5.3.1.9"/>
    </reaction>
</comment>
<dbReference type="Proteomes" id="UP001321582">
    <property type="component" value="Chromosome"/>
</dbReference>
<dbReference type="InterPro" id="IPR046348">
    <property type="entry name" value="SIS_dom_sf"/>
</dbReference>
<dbReference type="HAMAP" id="MF_00473">
    <property type="entry name" value="G6P_isomerase"/>
    <property type="match status" value="1"/>
</dbReference>
<evidence type="ECO:0000256" key="2">
    <source>
        <dbReference type="ARBA" id="ARBA00006604"/>
    </source>
</evidence>
<dbReference type="InterPro" id="IPR018189">
    <property type="entry name" value="Phosphoglucose_isomerase_CS"/>
</dbReference>
<dbReference type="GO" id="GO:0097367">
    <property type="term" value="F:carbohydrate derivative binding"/>
    <property type="evidence" value="ECO:0007669"/>
    <property type="project" value="InterPro"/>
</dbReference>
<dbReference type="InterPro" id="IPR001672">
    <property type="entry name" value="G6P_Isomerase"/>
</dbReference>
<dbReference type="EMBL" id="AP027059">
    <property type="protein sequence ID" value="BDU51484.1"/>
    <property type="molecule type" value="Genomic_DNA"/>
</dbReference>